<protein>
    <recommendedName>
        <fullName evidence="11">L-lactate permease</fullName>
    </recommendedName>
</protein>
<evidence type="ECO:0000256" key="5">
    <source>
        <dbReference type="ARBA" id="ARBA00022692"/>
    </source>
</evidence>
<feature type="transmembrane region" description="Helical" evidence="11">
    <location>
        <begin position="17"/>
        <end position="37"/>
    </location>
</feature>
<evidence type="ECO:0000256" key="3">
    <source>
        <dbReference type="ARBA" id="ARBA00022448"/>
    </source>
</evidence>
<reference evidence="12 13" key="1">
    <citation type="submission" date="2018-12" db="EMBL/GenBank/DDBJ databases">
        <authorList>
            <consortium name="Pathogen Informatics"/>
        </authorList>
    </citation>
    <scope>NUCLEOTIDE SEQUENCE [LARGE SCALE GENOMIC DNA]</scope>
    <source>
        <strain evidence="12 13">NCTC7102</strain>
    </source>
</reference>
<organism evidence="12 13">
    <name type="scientific">Salmonella enterica subsp. enterica serovar Daytona</name>
    <dbReference type="NCBI Taxonomy" id="1962639"/>
    <lineage>
        <taxon>Bacteria</taxon>
        <taxon>Pseudomonadati</taxon>
        <taxon>Pseudomonadota</taxon>
        <taxon>Gammaproteobacteria</taxon>
        <taxon>Enterobacterales</taxon>
        <taxon>Enterobacteriaceae</taxon>
        <taxon>Salmonella</taxon>
    </lineage>
</organism>
<dbReference type="EMBL" id="LR133909">
    <property type="protein sequence ID" value="VDY36684.1"/>
    <property type="molecule type" value="Genomic_DNA"/>
</dbReference>
<dbReference type="GO" id="GO:0015295">
    <property type="term" value="F:solute:proton symporter activity"/>
    <property type="evidence" value="ECO:0007669"/>
    <property type="project" value="TreeGrafter"/>
</dbReference>
<keyword evidence="4" id="KW-1003">Cell membrane</keyword>
<accession>A0A447JAA2</accession>
<evidence type="ECO:0000256" key="10">
    <source>
        <dbReference type="ARBA" id="ARBA00034062"/>
    </source>
</evidence>
<feature type="transmembrane region" description="Helical" evidence="11">
    <location>
        <begin position="141"/>
        <end position="162"/>
    </location>
</feature>
<evidence type="ECO:0000256" key="9">
    <source>
        <dbReference type="ARBA" id="ARBA00034057"/>
    </source>
</evidence>
<evidence type="ECO:0000313" key="12">
    <source>
        <dbReference type="EMBL" id="VDY36684.1"/>
    </source>
</evidence>
<keyword evidence="7 11" id="KW-0472">Membrane</keyword>
<keyword evidence="6 11" id="KW-1133">Transmembrane helix</keyword>
<feature type="transmembrane region" description="Helical" evidence="11">
    <location>
        <begin position="43"/>
        <end position="68"/>
    </location>
</feature>
<evidence type="ECO:0000256" key="2">
    <source>
        <dbReference type="ARBA" id="ARBA00010100"/>
    </source>
</evidence>
<proteinExistence type="inferred from homology"/>
<comment type="catalytic activity">
    <reaction evidence="10">
        <text>glycolate(in) + H(+)(in) = glycolate(out) + H(+)(out)</text>
        <dbReference type="Rhea" id="RHEA:29411"/>
        <dbReference type="ChEBI" id="CHEBI:15378"/>
        <dbReference type="ChEBI" id="CHEBI:29805"/>
    </reaction>
    <physiologicalReaction direction="right-to-left" evidence="10">
        <dbReference type="Rhea" id="RHEA:29413"/>
    </physiologicalReaction>
</comment>
<dbReference type="GO" id="GO:0005886">
    <property type="term" value="C:plasma membrane"/>
    <property type="evidence" value="ECO:0007669"/>
    <property type="project" value="UniProtKB-SubCell"/>
</dbReference>
<dbReference type="AlphaFoldDB" id="A0A447JAA2"/>
<comment type="catalytic activity">
    <reaction evidence="9">
        <text>(R)-lactate(in) + H(+)(in) = (R)-lactate(out) + H(+)(out)</text>
        <dbReference type="Rhea" id="RHEA:71791"/>
        <dbReference type="ChEBI" id="CHEBI:15378"/>
        <dbReference type="ChEBI" id="CHEBI:16004"/>
    </reaction>
    <physiologicalReaction direction="right-to-left" evidence="9">
        <dbReference type="Rhea" id="RHEA:71793"/>
    </physiologicalReaction>
</comment>
<evidence type="ECO:0000256" key="1">
    <source>
        <dbReference type="ARBA" id="ARBA00004651"/>
    </source>
</evidence>
<dbReference type="InterPro" id="IPR003804">
    <property type="entry name" value="Lactate_perm"/>
</dbReference>
<evidence type="ECO:0000256" key="4">
    <source>
        <dbReference type="ARBA" id="ARBA00022475"/>
    </source>
</evidence>
<dbReference type="Proteomes" id="UP000281393">
    <property type="component" value="Chromosome"/>
</dbReference>
<name>A0A447JAA2_SALET</name>
<comment type="catalytic activity">
    <reaction evidence="8">
        <text>(S)-lactate(in) + H(+)(in) = (S)-lactate(out) + H(+)(out)</text>
        <dbReference type="Rhea" id="RHEA:29415"/>
        <dbReference type="ChEBI" id="CHEBI:15378"/>
        <dbReference type="ChEBI" id="CHEBI:16651"/>
    </reaction>
    <physiologicalReaction direction="right-to-left" evidence="8">
        <dbReference type="Rhea" id="RHEA:29417"/>
    </physiologicalReaction>
</comment>
<evidence type="ECO:0000256" key="6">
    <source>
        <dbReference type="ARBA" id="ARBA00022989"/>
    </source>
</evidence>
<comment type="function">
    <text evidence="11">Uptake of L-lactate across the membrane. Can also transport D-lactate and glycolate.</text>
</comment>
<dbReference type="Pfam" id="PF02652">
    <property type="entry name" value="Lactate_perm"/>
    <property type="match status" value="1"/>
</dbReference>
<dbReference type="GO" id="GO:0015129">
    <property type="term" value="F:lactate transmembrane transporter activity"/>
    <property type="evidence" value="ECO:0007669"/>
    <property type="project" value="UniProtKB-UniRule"/>
</dbReference>
<keyword evidence="5 11" id="KW-0812">Transmembrane</keyword>
<evidence type="ECO:0000313" key="13">
    <source>
        <dbReference type="Proteomes" id="UP000281393"/>
    </source>
</evidence>
<comment type="caution">
    <text evidence="11">Lacks conserved residue(s) required for the propagation of feature annotation.</text>
</comment>
<keyword evidence="11" id="KW-0997">Cell inner membrane</keyword>
<evidence type="ECO:0000256" key="11">
    <source>
        <dbReference type="RuleBase" id="RU365092"/>
    </source>
</evidence>
<comment type="similarity">
    <text evidence="2 11">Belongs to the lactate permease family.</text>
</comment>
<dbReference type="PANTHER" id="PTHR30003:SF0">
    <property type="entry name" value="GLYCOLATE PERMEASE GLCA-RELATED"/>
    <property type="match status" value="1"/>
</dbReference>
<gene>
    <name evidence="12" type="primary">lldP_1</name>
    <name evidence="12" type="ORF">NCTC7102_00192</name>
</gene>
<comment type="subcellular location">
    <subcellularLocation>
        <location evidence="11">Cell inner membrane</location>
        <topology evidence="11">Multi-pass membrane protein</topology>
    </subcellularLocation>
    <subcellularLocation>
        <location evidence="1">Cell membrane</location>
        <topology evidence="1">Multi-pass membrane protein</topology>
    </subcellularLocation>
</comment>
<keyword evidence="3 11" id="KW-0813">Transport</keyword>
<dbReference type="PANTHER" id="PTHR30003">
    <property type="entry name" value="L-LACTATE PERMEASE"/>
    <property type="match status" value="1"/>
</dbReference>
<evidence type="ECO:0000256" key="8">
    <source>
        <dbReference type="ARBA" id="ARBA00034011"/>
    </source>
</evidence>
<evidence type="ECO:0000256" key="7">
    <source>
        <dbReference type="ARBA" id="ARBA00023136"/>
    </source>
</evidence>
<sequence>MKPSAAIQTFGSTLKELALPIYSIGMVLAFAFISNYSGLSSTLALALAHTGSAFTFFSPFLGWLGVFLTGSDTSSNALFASLQATAAQQIGVSDVLMVAANTTGGVTGKMISPQSIAIACAAVGLVGKESDLFRFTVKHSLIFTCMVGVITTLQAYVLTWMIP</sequence>